<dbReference type="GO" id="GO:0005874">
    <property type="term" value="C:microtubule"/>
    <property type="evidence" value="ECO:0007669"/>
    <property type="project" value="TreeGrafter"/>
</dbReference>
<dbReference type="RefSeq" id="XP_016595569.1">
    <property type="nucleotide sequence ID" value="XM_016742047.1"/>
</dbReference>
<dbReference type="PRINTS" id="PR00195">
    <property type="entry name" value="DYNAMIN"/>
</dbReference>
<feature type="domain" description="Dynamin-type G" evidence="3">
    <location>
        <begin position="36"/>
        <end position="321"/>
    </location>
</feature>
<comment type="caution">
    <text evidence="4">The sequence shown here is derived from an EMBL/GenBank/DDBJ whole genome shotgun (WGS) entry which is preliminary data.</text>
</comment>
<keyword evidence="1" id="KW-0547">Nucleotide-binding</keyword>
<dbReference type="Proteomes" id="UP000030143">
    <property type="component" value="Unassembled WGS sequence"/>
</dbReference>
<dbReference type="InterPro" id="IPR022812">
    <property type="entry name" value="Dynamin"/>
</dbReference>
<dbReference type="STRING" id="27334.A0A0A2JDY1"/>
<gene>
    <name evidence="4" type="ORF">PEX2_047720</name>
</gene>
<dbReference type="SMART" id="SM00053">
    <property type="entry name" value="DYNc"/>
    <property type="match status" value="1"/>
</dbReference>
<keyword evidence="5" id="KW-1185">Reference proteome</keyword>
<dbReference type="Gene3D" id="3.40.50.300">
    <property type="entry name" value="P-loop containing nucleotide triphosphate hydrolases"/>
    <property type="match status" value="1"/>
</dbReference>
<dbReference type="GO" id="GO:0005739">
    <property type="term" value="C:mitochondrion"/>
    <property type="evidence" value="ECO:0007669"/>
    <property type="project" value="TreeGrafter"/>
</dbReference>
<name>A0A0A2JDY1_PENEN</name>
<dbReference type="AlphaFoldDB" id="A0A0A2JDY1"/>
<evidence type="ECO:0000256" key="1">
    <source>
        <dbReference type="ARBA" id="ARBA00022741"/>
    </source>
</evidence>
<dbReference type="GO" id="GO:0003924">
    <property type="term" value="F:GTPase activity"/>
    <property type="evidence" value="ECO:0007669"/>
    <property type="project" value="InterPro"/>
</dbReference>
<dbReference type="Pfam" id="PF00350">
    <property type="entry name" value="Dynamin_N"/>
    <property type="match status" value="1"/>
</dbReference>
<evidence type="ECO:0000259" key="3">
    <source>
        <dbReference type="PROSITE" id="PS51718"/>
    </source>
</evidence>
<dbReference type="InterPro" id="IPR000375">
    <property type="entry name" value="Dynamin_stalk"/>
</dbReference>
<dbReference type="GO" id="GO:0016020">
    <property type="term" value="C:membrane"/>
    <property type="evidence" value="ECO:0007669"/>
    <property type="project" value="TreeGrafter"/>
</dbReference>
<evidence type="ECO:0000313" key="5">
    <source>
        <dbReference type="Proteomes" id="UP000030143"/>
    </source>
</evidence>
<dbReference type="PANTHER" id="PTHR11566">
    <property type="entry name" value="DYNAMIN"/>
    <property type="match status" value="1"/>
</dbReference>
<dbReference type="InterPro" id="IPR045063">
    <property type="entry name" value="Dynamin_N"/>
</dbReference>
<dbReference type="InterPro" id="IPR030381">
    <property type="entry name" value="G_DYNAMIN_dom"/>
</dbReference>
<evidence type="ECO:0000313" key="4">
    <source>
        <dbReference type="EMBL" id="KGO52873.1"/>
    </source>
</evidence>
<dbReference type="EMBL" id="JQFZ01000258">
    <property type="protein sequence ID" value="KGO52873.1"/>
    <property type="molecule type" value="Genomic_DNA"/>
</dbReference>
<dbReference type="SUPFAM" id="SSF52540">
    <property type="entry name" value="P-loop containing nucleoside triphosphate hydrolases"/>
    <property type="match status" value="1"/>
</dbReference>
<dbReference type="PROSITE" id="PS51718">
    <property type="entry name" value="G_DYNAMIN_2"/>
    <property type="match status" value="1"/>
</dbReference>
<dbReference type="GO" id="GO:0000266">
    <property type="term" value="P:mitochondrial fission"/>
    <property type="evidence" value="ECO:0007669"/>
    <property type="project" value="TreeGrafter"/>
</dbReference>
<dbReference type="InterPro" id="IPR001401">
    <property type="entry name" value="Dynamin_GTPase"/>
</dbReference>
<dbReference type="PANTHER" id="PTHR11566:SF149">
    <property type="entry name" value="GTPASE, PUTATIVE (AFU_ORTHOLOGUE AFUA_6G11890)-RELATED"/>
    <property type="match status" value="1"/>
</dbReference>
<organism evidence="4 5">
    <name type="scientific">Penicillium expansum</name>
    <name type="common">Blue mold rot fungus</name>
    <dbReference type="NCBI Taxonomy" id="27334"/>
    <lineage>
        <taxon>Eukaryota</taxon>
        <taxon>Fungi</taxon>
        <taxon>Dikarya</taxon>
        <taxon>Ascomycota</taxon>
        <taxon>Pezizomycotina</taxon>
        <taxon>Eurotiomycetes</taxon>
        <taxon>Eurotiomycetidae</taxon>
        <taxon>Eurotiales</taxon>
        <taxon>Aspergillaceae</taxon>
        <taxon>Penicillium</taxon>
    </lineage>
</organism>
<accession>A0A0A2JDY1</accession>
<protein>
    <submittedName>
        <fullName evidence="4">Dynamin</fullName>
    </submittedName>
</protein>
<dbReference type="GeneID" id="27677466"/>
<reference evidence="4 5" key="1">
    <citation type="journal article" date="2015" name="Mol. Plant Microbe Interact.">
        <title>Genome, transcriptome, and functional analyses of Penicillium expansum provide new insights into secondary metabolism and pathogenicity.</title>
        <authorList>
            <person name="Ballester A.R."/>
            <person name="Marcet-Houben M."/>
            <person name="Levin E."/>
            <person name="Sela N."/>
            <person name="Selma-Lazaro C."/>
            <person name="Carmona L."/>
            <person name="Wisniewski M."/>
            <person name="Droby S."/>
            <person name="Gonzalez-Candelas L."/>
            <person name="Gabaldon T."/>
        </authorList>
    </citation>
    <scope>NUCLEOTIDE SEQUENCE [LARGE SCALE GENOMIC DNA]</scope>
    <source>
        <strain evidence="4 5">MD-8</strain>
    </source>
</reference>
<evidence type="ECO:0000256" key="2">
    <source>
        <dbReference type="ARBA" id="ARBA00023134"/>
    </source>
</evidence>
<dbReference type="GO" id="GO:0006897">
    <property type="term" value="P:endocytosis"/>
    <property type="evidence" value="ECO:0007669"/>
    <property type="project" value="TreeGrafter"/>
</dbReference>
<dbReference type="GO" id="GO:0005525">
    <property type="term" value="F:GTP binding"/>
    <property type="evidence" value="ECO:0007669"/>
    <property type="project" value="InterPro"/>
</dbReference>
<dbReference type="InterPro" id="IPR027417">
    <property type="entry name" value="P-loop_NTPase"/>
</dbReference>
<dbReference type="GO" id="GO:0016559">
    <property type="term" value="P:peroxisome fission"/>
    <property type="evidence" value="ECO:0007669"/>
    <property type="project" value="TreeGrafter"/>
</dbReference>
<keyword evidence="2" id="KW-0342">GTP-binding</keyword>
<dbReference type="Pfam" id="PF01031">
    <property type="entry name" value="Dynamin_M"/>
    <property type="match status" value="1"/>
</dbReference>
<proteinExistence type="predicted"/>
<dbReference type="GO" id="GO:0008017">
    <property type="term" value="F:microtubule binding"/>
    <property type="evidence" value="ECO:0007669"/>
    <property type="project" value="TreeGrafter"/>
</dbReference>
<dbReference type="VEuPathDB" id="FungiDB:PEXP_056280"/>
<dbReference type="Gene3D" id="1.10.10.2360">
    <property type="match status" value="1"/>
</dbReference>
<dbReference type="HOGENOM" id="CLU_008964_7_1_1"/>
<sequence length="918" mass="102907">MSAPAAPGGALPQRRTDQVRLLDAMDSLRSLGVGEVADLPQMIICGSKSNAKRSVIEAISRVGFPVRYDFSNGFVTEIILRRESTPRFKVSIRYGPWIESDEDLQNSKIFVPTVYGSTDQSVSLIEKATTFIRPFAYDGFCVDILQVEVSGPDQPDLTIIDMPRLYFTEGINDQDERKSFGRHCIEKYVLNARSIILPVVSAKIDICSQKINDFADKYDPDRKRILGIFTHLDTLEASSDEEKLWLKAIQEATTEQALGLHLVSTRSYETRDVPEEDRDQKEKEFFERGDWKTVARRYIGTDNLRRRLSTILANHIQSSLPDIISEIEKTILDNQASLAKLNAPRETALQQRALLVNLSSAFQRLTEQALSGMYTDDFFATSVDDGNSKTLDPRRLRSIIRQLNKDFADIMEVAGCRRFIHGFNNQITGLVHPGNPYANIRWPEHKSRADFEVEVLKKMHGGREIELPGNFRQLLVSSLFREQSQPWEEIARAHLMKSWETTQEFVSALLGNLTDQETSLAIMSTLICPRLNKMKANLLAKVDELTASNKRGYPLPLSQSFLTKRQISGDDHLFKTLQQKLSSTFTIEELKAATQDMESSTNWTAASDIIDQLQSHYNVSPPISHYRVEDTDKKQNALLVFVDNIAILAIENCLLAPLKAVFTTETITSMEDIEIEELCEGLHRRVARSKSELTDELTKLQIGLLTLKQFKIAKEITAPTGAIKQPGSGSAHGSSSLQSLVMPQGVLCNSASTIPFGLLSVDSGVQGQNSTARYQLSWPYTPVSDMQTSLTVCPSGPFGLNPGMVNARTESAPSASFPLMDSSQNSGNPGAFELSGATLPVPQTSTPSMFCSRQARPVTNLAPHTRDHDQNWYREDKETRDTGSIRNRCHSICFHEKYINFSPEELRLADYELDRETF</sequence>
<dbReference type="GO" id="GO:0048312">
    <property type="term" value="P:intracellular distribution of mitochondria"/>
    <property type="evidence" value="ECO:0007669"/>
    <property type="project" value="TreeGrafter"/>
</dbReference>